<dbReference type="Gene3D" id="3.30.420.10">
    <property type="entry name" value="Ribonuclease H-like superfamily/Ribonuclease H"/>
    <property type="match status" value="2"/>
</dbReference>
<dbReference type="InterPro" id="IPR001584">
    <property type="entry name" value="Integrase_cat-core"/>
</dbReference>
<reference evidence="3" key="1">
    <citation type="journal article" date="2022" name="Plant J.">
        <title>Strategies of tolerance reflected in two North American maple genomes.</title>
        <authorList>
            <person name="McEvoy S.L."/>
            <person name="Sezen U.U."/>
            <person name="Trouern-Trend A."/>
            <person name="McMahon S.M."/>
            <person name="Schaberg P.G."/>
            <person name="Yang J."/>
            <person name="Wegrzyn J.L."/>
            <person name="Swenson N.G."/>
        </authorList>
    </citation>
    <scope>NUCLEOTIDE SEQUENCE</scope>
    <source>
        <strain evidence="3">91603</strain>
    </source>
</reference>
<proteinExistence type="predicted"/>
<dbReference type="InterPro" id="IPR050951">
    <property type="entry name" value="Retrovirus_Pol_polyprotein"/>
</dbReference>
<dbReference type="Gene3D" id="3.10.10.10">
    <property type="entry name" value="HIV Type 1 Reverse Transcriptase, subunit A, domain 1"/>
    <property type="match status" value="1"/>
</dbReference>
<dbReference type="GO" id="GO:0003676">
    <property type="term" value="F:nucleic acid binding"/>
    <property type="evidence" value="ECO:0007669"/>
    <property type="project" value="InterPro"/>
</dbReference>
<keyword evidence="1" id="KW-0511">Multifunctional enzyme</keyword>
<evidence type="ECO:0000259" key="2">
    <source>
        <dbReference type="PROSITE" id="PS50994"/>
    </source>
</evidence>
<dbReference type="SUPFAM" id="SSF56672">
    <property type="entry name" value="DNA/RNA polymerases"/>
    <property type="match status" value="1"/>
</dbReference>
<evidence type="ECO:0000313" key="3">
    <source>
        <dbReference type="EMBL" id="KAI9192454.1"/>
    </source>
</evidence>
<sequence length="614" mass="69529">MGTKVGEVRGDQQAARNCYAVSTNPVAFARQGALVASEVNPDTPEQRHYDMEEGDVPDIVIEEQDDEDRDYTNLNRACLKDSFLLPKIDQLIDSITGNKLLSFMDAFSGYNQIMMHPSDQDKTSFITGQGLYCYKVIRKNQMRLKPVKYVFGVAVVKFLGFMIHEREIESNPEKIKAILDLKSHITLKQAQGLTGRIAALNRFISRSTDKCLPFFKIIKKEKKLKWDEQNELAFQALKEYLASPPLLVKPYTGEELQLYLAISKAATSGALVKECSDGIQRPVYYVSRAFTKSEKKLYPLEKAHLCLSNYSQKAPALFSGIHYRGSYRLALTKIAPEDGYLVVNQVLGLYQAKGDNMVAYLAKVREAMSGFKGVRMEQIPREKNHRADVLAKIAVDPDQARKLKRIATRYCLVDGYLYRKGKSLLLLRCLHPDDATWALNEVHSRDFDLIGPLPTAPGQAKHAVVAIDYFIRWVEAKALVKITEEKTTIFVKENIVCRFGIPIAIITDLEKQFDNAKFKEFYEDRNIDLQFASVDRLSEESGYLFGIPFRDTRFFTSACLQEEIALGTPTALAGVYPPPGCLVLKCPKLPTTTDHQKDRDTFTRYPIPYFSISL</sequence>
<accession>A0AAD5JJX2</accession>
<name>A0AAD5JJX2_ACENE</name>
<dbReference type="GO" id="GO:0015074">
    <property type="term" value="P:DNA integration"/>
    <property type="evidence" value="ECO:0007669"/>
    <property type="project" value="InterPro"/>
</dbReference>
<evidence type="ECO:0000256" key="1">
    <source>
        <dbReference type="ARBA" id="ARBA00023268"/>
    </source>
</evidence>
<dbReference type="PROSITE" id="PS50994">
    <property type="entry name" value="INTEGRASE"/>
    <property type="match status" value="1"/>
</dbReference>
<gene>
    <name evidence="3" type="ORF">LWI28_023113</name>
</gene>
<dbReference type="Proteomes" id="UP001064489">
    <property type="component" value="Chromosome 6"/>
</dbReference>
<protein>
    <recommendedName>
        <fullName evidence="2">Integrase catalytic domain-containing protein</fullName>
    </recommendedName>
</protein>
<dbReference type="InterPro" id="IPR043128">
    <property type="entry name" value="Rev_trsase/Diguanyl_cyclase"/>
</dbReference>
<dbReference type="SUPFAM" id="SSF53098">
    <property type="entry name" value="Ribonuclease H-like"/>
    <property type="match status" value="1"/>
</dbReference>
<dbReference type="EMBL" id="JAJSOW010000004">
    <property type="protein sequence ID" value="KAI9192454.1"/>
    <property type="molecule type" value="Genomic_DNA"/>
</dbReference>
<keyword evidence="4" id="KW-1185">Reference proteome</keyword>
<feature type="domain" description="Integrase catalytic" evidence="2">
    <location>
        <begin position="428"/>
        <end position="532"/>
    </location>
</feature>
<dbReference type="PANTHER" id="PTHR37984:SF5">
    <property type="entry name" value="PROTEIN NYNRIN-LIKE"/>
    <property type="match status" value="1"/>
</dbReference>
<dbReference type="InterPro" id="IPR036397">
    <property type="entry name" value="RNaseH_sf"/>
</dbReference>
<dbReference type="AlphaFoldDB" id="A0AAD5JJX2"/>
<dbReference type="GO" id="GO:0003824">
    <property type="term" value="F:catalytic activity"/>
    <property type="evidence" value="ECO:0007669"/>
    <property type="project" value="UniProtKB-KW"/>
</dbReference>
<dbReference type="InterPro" id="IPR043502">
    <property type="entry name" value="DNA/RNA_pol_sf"/>
</dbReference>
<dbReference type="Gene3D" id="3.30.70.270">
    <property type="match status" value="2"/>
</dbReference>
<reference evidence="3" key="2">
    <citation type="submission" date="2023-02" db="EMBL/GenBank/DDBJ databases">
        <authorList>
            <person name="Swenson N.G."/>
            <person name="Wegrzyn J.L."/>
            <person name="Mcevoy S.L."/>
        </authorList>
    </citation>
    <scope>NUCLEOTIDE SEQUENCE</scope>
    <source>
        <strain evidence="3">91603</strain>
        <tissue evidence="3">Leaf</tissue>
    </source>
</reference>
<dbReference type="InterPro" id="IPR012337">
    <property type="entry name" value="RNaseH-like_sf"/>
</dbReference>
<dbReference type="InterPro" id="IPR041577">
    <property type="entry name" value="RT_RNaseH_2"/>
</dbReference>
<dbReference type="PANTHER" id="PTHR37984">
    <property type="entry name" value="PROTEIN CBG26694"/>
    <property type="match status" value="1"/>
</dbReference>
<organism evidence="3 4">
    <name type="scientific">Acer negundo</name>
    <name type="common">Box elder</name>
    <dbReference type="NCBI Taxonomy" id="4023"/>
    <lineage>
        <taxon>Eukaryota</taxon>
        <taxon>Viridiplantae</taxon>
        <taxon>Streptophyta</taxon>
        <taxon>Embryophyta</taxon>
        <taxon>Tracheophyta</taxon>
        <taxon>Spermatophyta</taxon>
        <taxon>Magnoliopsida</taxon>
        <taxon>eudicotyledons</taxon>
        <taxon>Gunneridae</taxon>
        <taxon>Pentapetalae</taxon>
        <taxon>rosids</taxon>
        <taxon>malvids</taxon>
        <taxon>Sapindales</taxon>
        <taxon>Sapindaceae</taxon>
        <taxon>Hippocastanoideae</taxon>
        <taxon>Acereae</taxon>
        <taxon>Acer</taxon>
    </lineage>
</organism>
<comment type="caution">
    <text evidence="3">The sequence shown here is derived from an EMBL/GenBank/DDBJ whole genome shotgun (WGS) entry which is preliminary data.</text>
</comment>
<evidence type="ECO:0000313" key="4">
    <source>
        <dbReference type="Proteomes" id="UP001064489"/>
    </source>
</evidence>
<dbReference type="Pfam" id="PF17919">
    <property type="entry name" value="RT_RNaseH_2"/>
    <property type="match status" value="1"/>
</dbReference>